<evidence type="ECO:0000313" key="2">
    <source>
        <dbReference type="Proteomes" id="UP000018948"/>
    </source>
</evidence>
<gene>
    <name evidence="1" type="ORF">F442_17182</name>
</gene>
<reference evidence="1 2" key="1">
    <citation type="submission" date="2013-11" db="EMBL/GenBank/DDBJ databases">
        <title>The Genome Sequence of Phytophthora parasitica P10297.</title>
        <authorList>
            <consortium name="The Broad Institute Genomics Platform"/>
            <person name="Russ C."/>
            <person name="Tyler B."/>
            <person name="Panabieres F."/>
            <person name="Shan W."/>
            <person name="Tripathy S."/>
            <person name="Grunwald N."/>
            <person name="Machado M."/>
            <person name="Johnson C.S."/>
            <person name="Walker B."/>
            <person name="Young S.K."/>
            <person name="Zeng Q."/>
            <person name="Gargeya S."/>
            <person name="Fitzgerald M."/>
            <person name="Haas B."/>
            <person name="Abouelleil A."/>
            <person name="Allen A.W."/>
            <person name="Alvarado L."/>
            <person name="Arachchi H.M."/>
            <person name="Berlin A.M."/>
            <person name="Chapman S.B."/>
            <person name="Gainer-Dewar J."/>
            <person name="Goldberg J."/>
            <person name="Griggs A."/>
            <person name="Gujja S."/>
            <person name="Hansen M."/>
            <person name="Howarth C."/>
            <person name="Imamovic A."/>
            <person name="Ireland A."/>
            <person name="Larimer J."/>
            <person name="McCowan C."/>
            <person name="Murphy C."/>
            <person name="Pearson M."/>
            <person name="Poon T.W."/>
            <person name="Priest M."/>
            <person name="Roberts A."/>
            <person name="Saif S."/>
            <person name="Shea T."/>
            <person name="Sisk P."/>
            <person name="Sykes S."/>
            <person name="Wortman J."/>
            <person name="Nusbaum C."/>
            <person name="Birren B."/>
        </authorList>
    </citation>
    <scope>NUCLEOTIDE SEQUENCE [LARGE SCALE GENOMIC DNA]</scope>
    <source>
        <strain evidence="1 2">P10297</strain>
    </source>
</reference>
<dbReference type="EMBL" id="ANIY01003613">
    <property type="protein sequence ID" value="ETP34516.1"/>
    <property type="molecule type" value="Genomic_DNA"/>
</dbReference>
<name>W2YHT9_PHYNI</name>
<organism evidence="1 2">
    <name type="scientific">Phytophthora nicotianae P10297</name>
    <dbReference type="NCBI Taxonomy" id="1317064"/>
    <lineage>
        <taxon>Eukaryota</taxon>
        <taxon>Sar</taxon>
        <taxon>Stramenopiles</taxon>
        <taxon>Oomycota</taxon>
        <taxon>Peronosporomycetes</taxon>
        <taxon>Peronosporales</taxon>
        <taxon>Peronosporaceae</taxon>
        <taxon>Phytophthora</taxon>
    </lineage>
</organism>
<sequence>MDEKTLIKTMHVVMATIVFHNLVLVLNDDTQTTSFVETSENEMVDERYTADATIFCKVGKEKRNGIADIIC</sequence>
<protein>
    <submittedName>
        <fullName evidence="1">Uncharacterized protein</fullName>
    </submittedName>
</protein>
<proteinExistence type="predicted"/>
<dbReference type="Proteomes" id="UP000018948">
    <property type="component" value="Unassembled WGS sequence"/>
</dbReference>
<evidence type="ECO:0000313" key="1">
    <source>
        <dbReference type="EMBL" id="ETP34516.1"/>
    </source>
</evidence>
<accession>W2YHT9</accession>
<comment type="caution">
    <text evidence="1">The sequence shown here is derived from an EMBL/GenBank/DDBJ whole genome shotgun (WGS) entry which is preliminary data.</text>
</comment>
<dbReference type="AlphaFoldDB" id="W2YHT9"/>